<dbReference type="InterPro" id="IPR002071">
    <property type="entry name" value="Thermonucl_AS"/>
</dbReference>
<feature type="repeat" description="PPR" evidence="3">
    <location>
        <begin position="34"/>
        <end position="68"/>
    </location>
</feature>
<dbReference type="GO" id="GO:0008168">
    <property type="term" value="F:methyltransferase activity"/>
    <property type="evidence" value="ECO:0007669"/>
    <property type="project" value="InterPro"/>
</dbReference>
<dbReference type="Pfam" id="PF12854">
    <property type="entry name" value="PPR_1"/>
    <property type="match status" value="1"/>
</dbReference>
<dbReference type="PROSITE" id="PS50830">
    <property type="entry name" value="TNASE_3"/>
    <property type="match status" value="1"/>
</dbReference>
<dbReference type="EMBL" id="PKPP01000187">
    <property type="protein sequence ID" value="PWA96273.1"/>
    <property type="molecule type" value="Genomic_DNA"/>
</dbReference>
<dbReference type="SUPFAM" id="SSF50199">
    <property type="entry name" value="Staphylococcal nuclease"/>
    <property type="match status" value="1"/>
</dbReference>
<dbReference type="NCBIfam" id="TIGR00756">
    <property type="entry name" value="PPR"/>
    <property type="match status" value="5"/>
</dbReference>
<reference evidence="5 6" key="1">
    <citation type="journal article" date="2018" name="Mol. Plant">
        <title>The genome of Artemisia annua provides insight into the evolution of Asteraceae family and artemisinin biosynthesis.</title>
        <authorList>
            <person name="Shen Q."/>
            <person name="Zhang L."/>
            <person name="Liao Z."/>
            <person name="Wang S."/>
            <person name="Yan T."/>
            <person name="Shi P."/>
            <person name="Liu M."/>
            <person name="Fu X."/>
            <person name="Pan Q."/>
            <person name="Wang Y."/>
            <person name="Lv Z."/>
            <person name="Lu X."/>
            <person name="Zhang F."/>
            <person name="Jiang W."/>
            <person name="Ma Y."/>
            <person name="Chen M."/>
            <person name="Hao X."/>
            <person name="Li L."/>
            <person name="Tang Y."/>
            <person name="Lv G."/>
            <person name="Zhou Y."/>
            <person name="Sun X."/>
            <person name="Brodelius P.E."/>
            <person name="Rose J.K.C."/>
            <person name="Tang K."/>
        </authorList>
    </citation>
    <scope>NUCLEOTIDE SEQUENCE [LARGE SCALE GENOMIC DNA]</scope>
    <source>
        <strain evidence="6">cv. Huhao1</strain>
        <tissue evidence="5">Leaf</tissue>
    </source>
</reference>
<gene>
    <name evidence="5" type="ORF">CTI12_AA041680</name>
</gene>
<dbReference type="GO" id="GO:0006364">
    <property type="term" value="P:rRNA processing"/>
    <property type="evidence" value="ECO:0007669"/>
    <property type="project" value="InterPro"/>
</dbReference>
<dbReference type="GO" id="GO:0003723">
    <property type="term" value="F:RNA binding"/>
    <property type="evidence" value="ECO:0007669"/>
    <property type="project" value="InterPro"/>
</dbReference>
<protein>
    <submittedName>
        <fullName evidence="5">Tetratricopeptide-like helical domain-containing protein</fullName>
    </submittedName>
</protein>
<dbReference type="InterPro" id="IPR035437">
    <property type="entry name" value="SNase_OB-fold_sf"/>
</dbReference>
<dbReference type="Gene3D" id="3.40.50.150">
    <property type="entry name" value="Vaccinia Virus protein VP39"/>
    <property type="match status" value="1"/>
</dbReference>
<dbReference type="Pfam" id="PF13041">
    <property type="entry name" value="PPR_2"/>
    <property type="match status" value="1"/>
</dbReference>
<dbReference type="GO" id="GO:0004518">
    <property type="term" value="F:nuclease activity"/>
    <property type="evidence" value="ECO:0007669"/>
    <property type="project" value="InterPro"/>
</dbReference>
<keyword evidence="6" id="KW-1185">Reference proteome</keyword>
<dbReference type="Gene3D" id="1.25.40.10">
    <property type="entry name" value="Tetratricopeptide repeat domain"/>
    <property type="match status" value="3"/>
</dbReference>
<dbReference type="InterPro" id="IPR016071">
    <property type="entry name" value="Staphylococal_nuclease_OB-fold"/>
</dbReference>
<dbReference type="Pfam" id="PF01269">
    <property type="entry name" value="Fibrillarin"/>
    <property type="match status" value="1"/>
</dbReference>
<evidence type="ECO:0000256" key="2">
    <source>
        <dbReference type="ARBA" id="ARBA00022737"/>
    </source>
</evidence>
<dbReference type="InterPro" id="IPR002885">
    <property type="entry name" value="PPR_rpt"/>
</dbReference>
<proteinExistence type="inferred from homology"/>
<dbReference type="InterPro" id="IPR000692">
    <property type="entry name" value="Fibrillarin"/>
</dbReference>
<evidence type="ECO:0000313" key="5">
    <source>
        <dbReference type="EMBL" id="PWA96273.1"/>
    </source>
</evidence>
<evidence type="ECO:0000256" key="3">
    <source>
        <dbReference type="PROSITE-ProRule" id="PRU00708"/>
    </source>
</evidence>
<dbReference type="OrthoDB" id="42736at2759"/>
<dbReference type="SMART" id="SM00318">
    <property type="entry name" value="SNc"/>
    <property type="match status" value="1"/>
</dbReference>
<accession>A0A2U1QE83</accession>
<dbReference type="Gene3D" id="2.40.50.90">
    <property type="match status" value="1"/>
</dbReference>
<dbReference type="PANTHER" id="PTHR47936:SF1">
    <property type="entry name" value="PENTATRICOPEPTIDE REPEAT-CONTAINING PROTEIN GUN1, CHLOROPLASTIC"/>
    <property type="match status" value="1"/>
</dbReference>
<evidence type="ECO:0000313" key="6">
    <source>
        <dbReference type="Proteomes" id="UP000245207"/>
    </source>
</evidence>
<dbReference type="AlphaFoldDB" id="A0A2U1QE83"/>
<evidence type="ECO:0000256" key="1">
    <source>
        <dbReference type="ARBA" id="ARBA00007626"/>
    </source>
</evidence>
<dbReference type="Pfam" id="PF01535">
    <property type="entry name" value="PPR"/>
    <property type="match status" value="1"/>
</dbReference>
<evidence type="ECO:0000259" key="4">
    <source>
        <dbReference type="PROSITE" id="PS50830"/>
    </source>
</evidence>
<dbReference type="InterPro" id="IPR029063">
    <property type="entry name" value="SAM-dependent_MTases_sf"/>
</dbReference>
<comment type="caution">
    <text evidence="5">The sequence shown here is derived from an EMBL/GenBank/DDBJ whole genome shotgun (WGS) entry which is preliminary data.</text>
</comment>
<keyword evidence="2" id="KW-0677">Repeat</keyword>
<organism evidence="5 6">
    <name type="scientific">Artemisia annua</name>
    <name type="common">Sweet wormwood</name>
    <dbReference type="NCBI Taxonomy" id="35608"/>
    <lineage>
        <taxon>Eukaryota</taxon>
        <taxon>Viridiplantae</taxon>
        <taxon>Streptophyta</taxon>
        <taxon>Embryophyta</taxon>
        <taxon>Tracheophyta</taxon>
        <taxon>Spermatophyta</taxon>
        <taxon>Magnoliopsida</taxon>
        <taxon>eudicotyledons</taxon>
        <taxon>Gunneridae</taxon>
        <taxon>Pentapetalae</taxon>
        <taxon>asterids</taxon>
        <taxon>campanulids</taxon>
        <taxon>Asterales</taxon>
        <taxon>Asteraceae</taxon>
        <taxon>Asteroideae</taxon>
        <taxon>Anthemideae</taxon>
        <taxon>Artemisiinae</taxon>
        <taxon>Artemisia</taxon>
    </lineage>
</organism>
<dbReference type="Pfam" id="PF00565">
    <property type="entry name" value="SNase"/>
    <property type="match status" value="1"/>
</dbReference>
<feature type="domain" description="TNase-like" evidence="4">
    <location>
        <begin position="394"/>
        <end position="471"/>
    </location>
</feature>
<dbReference type="PROSITE" id="PS01284">
    <property type="entry name" value="TNASE_2"/>
    <property type="match status" value="1"/>
</dbReference>
<name>A0A2U1QE83_ARTAN</name>
<feature type="repeat" description="PPR" evidence="3">
    <location>
        <begin position="69"/>
        <end position="103"/>
    </location>
</feature>
<dbReference type="PANTHER" id="PTHR47936">
    <property type="entry name" value="PPR_LONG DOMAIN-CONTAINING PROTEIN"/>
    <property type="match status" value="1"/>
</dbReference>
<comment type="similarity">
    <text evidence="1">Belongs to the PPR family. P subfamily.</text>
</comment>
<dbReference type="SMART" id="SM01206">
    <property type="entry name" value="Fibrillarin"/>
    <property type="match status" value="1"/>
</dbReference>
<sequence>MYNTLINGLVLADRVFEAIELFKKVHRHKLCEPDQVMYGTVINGLCKVDHTSKALELLRFMEKGSFIPCVQHYSTIIDSLCKGRMVDDALQLFNEMTQKGVPVNRKRLQTVNRYGGERNLSELVNAFCKQGSVKDAELAVQAMIRLGLYPDLITYNALTDGYCLRGELDEARKVVDCMVEKDIVSASYLKLGAAVALGIKNIHVRPGSRVLYIGDRTCAVELSHLSDIVGMMGHVYAVGFDEIIERVPDLFGCLERRPNITLLNNVENLAYNARAILTRGGCFIAFIKHGFVEVCDAGDLSIEANENPGLLLDYLSECCSKPNTNDGGGGAWVNQQQSYGYNDGAWVNQQQPQGYQGGAWGNQQQPYGYQGGATLSAGVSAIARDILHFEKTSQAKEELLKMVVGKSLRVLIFDQDRYGRCVGDVYCNNIFVQERMLKKGLVWHYGAYDKRPELEKWEKDARAKRVGLWASANPEKPWEWRKNRRDNR</sequence>
<dbReference type="Proteomes" id="UP000245207">
    <property type="component" value="Unassembled WGS sequence"/>
</dbReference>
<dbReference type="InterPro" id="IPR011990">
    <property type="entry name" value="TPR-like_helical_dom_sf"/>
</dbReference>
<dbReference type="PROSITE" id="PS51375">
    <property type="entry name" value="PPR"/>
    <property type="match status" value="3"/>
</dbReference>
<feature type="repeat" description="PPR" evidence="3">
    <location>
        <begin position="151"/>
        <end position="185"/>
    </location>
</feature>